<accession>A0A813FBB6</accession>
<dbReference type="GO" id="GO:0019243">
    <property type="term" value="P:methylglyoxal catabolic process to D-lactate via S-lactoyl-glutathione"/>
    <property type="evidence" value="ECO:0007669"/>
    <property type="project" value="InterPro"/>
</dbReference>
<dbReference type="InterPro" id="IPR036866">
    <property type="entry name" value="RibonucZ/Hydroxyglut_hydro"/>
</dbReference>
<dbReference type="EC" id="3.1.2.6" evidence="5"/>
<dbReference type="PANTHER" id="PTHR11935">
    <property type="entry name" value="BETA LACTAMASE DOMAIN"/>
    <property type="match status" value="1"/>
</dbReference>
<organism evidence="11 12">
    <name type="scientific">Polarella glacialis</name>
    <name type="common">Dinoflagellate</name>
    <dbReference type="NCBI Taxonomy" id="89957"/>
    <lineage>
        <taxon>Eukaryota</taxon>
        <taxon>Sar</taxon>
        <taxon>Alveolata</taxon>
        <taxon>Dinophyceae</taxon>
        <taxon>Suessiales</taxon>
        <taxon>Suessiaceae</taxon>
        <taxon>Polarella</taxon>
    </lineage>
</organism>
<dbReference type="AlphaFoldDB" id="A0A813FBB6"/>
<evidence type="ECO:0000256" key="5">
    <source>
        <dbReference type="ARBA" id="ARBA00011917"/>
    </source>
</evidence>
<comment type="cofactor">
    <cofactor evidence="2">
        <name>Zn(2+)</name>
        <dbReference type="ChEBI" id="CHEBI:29105"/>
    </cofactor>
</comment>
<dbReference type="EMBL" id="CAJNNV010022040">
    <property type="protein sequence ID" value="CAE8607730.1"/>
    <property type="molecule type" value="Genomic_DNA"/>
</dbReference>
<dbReference type="GO" id="GO:0046872">
    <property type="term" value="F:metal ion binding"/>
    <property type="evidence" value="ECO:0007669"/>
    <property type="project" value="UniProtKB-KW"/>
</dbReference>
<dbReference type="InterPro" id="IPR001279">
    <property type="entry name" value="Metallo-B-lactamas"/>
</dbReference>
<reference evidence="11" key="1">
    <citation type="submission" date="2021-02" db="EMBL/GenBank/DDBJ databases">
        <authorList>
            <person name="Dougan E. K."/>
            <person name="Rhodes N."/>
            <person name="Thang M."/>
            <person name="Chan C."/>
        </authorList>
    </citation>
    <scope>NUCLEOTIDE SEQUENCE</scope>
</reference>
<dbReference type="InterPro" id="IPR035680">
    <property type="entry name" value="Clx_II_MBL"/>
</dbReference>
<dbReference type="NCBIfam" id="TIGR03413">
    <property type="entry name" value="GSH_gloB"/>
    <property type="match status" value="1"/>
</dbReference>
<keyword evidence="6" id="KW-0479">Metal-binding</keyword>
<dbReference type="InterPro" id="IPR017782">
    <property type="entry name" value="Hydroxyacylglutathione_Hdrlase"/>
</dbReference>
<evidence type="ECO:0000256" key="8">
    <source>
        <dbReference type="ARBA" id="ARBA00022833"/>
    </source>
</evidence>
<evidence type="ECO:0000313" key="12">
    <source>
        <dbReference type="Proteomes" id="UP000654075"/>
    </source>
</evidence>
<comment type="caution">
    <text evidence="11">The sequence shown here is derived from an EMBL/GenBank/DDBJ whole genome shotgun (WGS) entry which is preliminary data.</text>
</comment>
<evidence type="ECO:0000256" key="3">
    <source>
        <dbReference type="ARBA" id="ARBA00004963"/>
    </source>
</evidence>
<dbReference type="HAMAP" id="MF_01374">
    <property type="entry name" value="Glyoxalase_2"/>
    <property type="match status" value="1"/>
</dbReference>
<comment type="catalytic activity">
    <reaction evidence="1">
        <text>an S-(2-hydroxyacyl)glutathione + H2O = a 2-hydroxy carboxylate + glutathione + H(+)</text>
        <dbReference type="Rhea" id="RHEA:21864"/>
        <dbReference type="ChEBI" id="CHEBI:15377"/>
        <dbReference type="ChEBI" id="CHEBI:15378"/>
        <dbReference type="ChEBI" id="CHEBI:57925"/>
        <dbReference type="ChEBI" id="CHEBI:58896"/>
        <dbReference type="ChEBI" id="CHEBI:71261"/>
        <dbReference type="EC" id="3.1.2.6"/>
    </reaction>
</comment>
<evidence type="ECO:0000256" key="7">
    <source>
        <dbReference type="ARBA" id="ARBA00022801"/>
    </source>
</evidence>
<dbReference type="SUPFAM" id="SSF56281">
    <property type="entry name" value="Metallo-hydrolase/oxidoreductase"/>
    <property type="match status" value="1"/>
</dbReference>
<comment type="similarity">
    <text evidence="4">Belongs to the metallo-beta-lactamase superfamily. Glyoxalase II family.</text>
</comment>
<evidence type="ECO:0000256" key="1">
    <source>
        <dbReference type="ARBA" id="ARBA00001623"/>
    </source>
</evidence>
<dbReference type="InterPro" id="IPR032282">
    <property type="entry name" value="HAGH_C"/>
</dbReference>
<gene>
    <name evidence="11" type="ORF">PGLA1383_LOCUS25638</name>
</gene>
<evidence type="ECO:0000259" key="10">
    <source>
        <dbReference type="SMART" id="SM00849"/>
    </source>
</evidence>
<proteinExistence type="inferred from homology"/>
<keyword evidence="8" id="KW-0862">Zinc</keyword>
<evidence type="ECO:0000256" key="4">
    <source>
        <dbReference type="ARBA" id="ARBA00006759"/>
    </source>
</evidence>
<dbReference type="SMART" id="SM00849">
    <property type="entry name" value="Lactamase_B"/>
    <property type="match status" value="1"/>
</dbReference>
<evidence type="ECO:0000256" key="9">
    <source>
        <dbReference type="ARBA" id="ARBA00031044"/>
    </source>
</evidence>
<dbReference type="PIRSF" id="PIRSF005457">
    <property type="entry name" value="Glx"/>
    <property type="match status" value="1"/>
</dbReference>
<sequence>MDRIFSWWQGLLGGGEKALAHDIPHSAGGDYRIKMIPALSDNYMYLIISCREPKAIAVDPVDSDKILSVCEEEGVSLVAVLTTHCHADHSGGNQRLADALPGLAVLAGQPDAARTPAVTEAVSAGETGCLAGLQFQCLATPCHTRGHMSFFLDGRDGQAPALFCGDTLFVAGCGRFMEGSALDMHESLSRLVKLPPSTRVFCGHEYTVGNLKYACSLEPENELLQERLRAAEEQRAAGLPTVPSTLAEELEHNPFLRTRDPKIADALRCPECNDPLEVMSRLRRGKDTFTFVGKVITLALSIQSYFQSS</sequence>
<dbReference type="PANTHER" id="PTHR11935:SF94">
    <property type="entry name" value="TENZING NORGAY, ISOFORM C"/>
    <property type="match status" value="1"/>
</dbReference>
<dbReference type="Pfam" id="PF16123">
    <property type="entry name" value="HAGH_C"/>
    <property type="match status" value="1"/>
</dbReference>
<dbReference type="CDD" id="cd07723">
    <property type="entry name" value="hydroxyacylglutathione_hydrolase_MBL-fold"/>
    <property type="match status" value="1"/>
</dbReference>
<keyword evidence="7" id="KW-0378">Hydrolase</keyword>
<comment type="pathway">
    <text evidence="3">Secondary metabolite metabolism; methylglyoxal degradation; (R)-lactate from methylglyoxal: step 2/2.</text>
</comment>
<evidence type="ECO:0000256" key="2">
    <source>
        <dbReference type="ARBA" id="ARBA00001947"/>
    </source>
</evidence>
<dbReference type="Pfam" id="PF00753">
    <property type="entry name" value="Lactamase_B"/>
    <property type="match status" value="1"/>
</dbReference>
<dbReference type="Gene3D" id="3.60.15.10">
    <property type="entry name" value="Ribonuclease Z/Hydroxyacylglutathione hydrolase-like"/>
    <property type="match status" value="1"/>
</dbReference>
<dbReference type="OMA" id="CKERARF"/>
<name>A0A813FBB6_POLGL</name>
<evidence type="ECO:0000313" key="11">
    <source>
        <dbReference type="EMBL" id="CAE8607730.1"/>
    </source>
</evidence>
<dbReference type="OrthoDB" id="515692at2759"/>
<dbReference type="GO" id="GO:0004416">
    <property type="term" value="F:hydroxyacylglutathione hydrolase activity"/>
    <property type="evidence" value="ECO:0007669"/>
    <property type="project" value="UniProtKB-EC"/>
</dbReference>
<dbReference type="Proteomes" id="UP000654075">
    <property type="component" value="Unassembled WGS sequence"/>
</dbReference>
<feature type="domain" description="Metallo-beta-lactamase" evidence="10">
    <location>
        <begin position="41"/>
        <end position="204"/>
    </location>
</feature>
<evidence type="ECO:0000256" key="6">
    <source>
        <dbReference type="ARBA" id="ARBA00022723"/>
    </source>
</evidence>
<protein>
    <recommendedName>
        <fullName evidence="5">hydroxyacylglutathione hydrolase</fullName>
        <ecNumber evidence="5">3.1.2.6</ecNumber>
    </recommendedName>
    <alternativeName>
        <fullName evidence="9">Glyoxalase II</fullName>
    </alternativeName>
</protein>
<keyword evidence="12" id="KW-1185">Reference proteome</keyword>